<name>A0A8J3I6X9_9CHLR</name>
<keyword evidence="3" id="KW-1185">Reference proteome</keyword>
<gene>
    <name evidence="2" type="ORF">KSX_53300</name>
</gene>
<dbReference type="SUPFAM" id="SSF48452">
    <property type="entry name" value="TPR-like"/>
    <property type="match status" value="1"/>
</dbReference>
<dbReference type="PROSITE" id="PS50005">
    <property type="entry name" value="TPR"/>
    <property type="match status" value="1"/>
</dbReference>
<dbReference type="RefSeq" id="WP_220196459.1">
    <property type="nucleotide sequence ID" value="NZ_BNJF01000002.1"/>
</dbReference>
<reference evidence="2" key="1">
    <citation type="submission" date="2020-10" db="EMBL/GenBank/DDBJ databases">
        <title>Taxonomic study of unclassified bacteria belonging to the class Ktedonobacteria.</title>
        <authorList>
            <person name="Yabe S."/>
            <person name="Wang C.M."/>
            <person name="Zheng Y."/>
            <person name="Sakai Y."/>
            <person name="Cavaletti L."/>
            <person name="Monciardini P."/>
            <person name="Donadio S."/>
        </authorList>
    </citation>
    <scope>NUCLEOTIDE SEQUENCE</scope>
    <source>
        <strain evidence="2">SOSP1-1</strain>
    </source>
</reference>
<comment type="caution">
    <text evidence="2">The sequence shown here is derived from an EMBL/GenBank/DDBJ whole genome shotgun (WGS) entry which is preliminary data.</text>
</comment>
<proteinExistence type="predicted"/>
<evidence type="ECO:0000313" key="3">
    <source>
        <dbReference type="Proteomes" id="UP000612362"/>
    </source>
</evidence>
<protein>
    <recommendedName>
        <fullName evidence="4">Tetratricopeptide repeat protein</fullName>
    </recommendedName>
</protein>
<accession>A0A8J3I6X9</accession>
<keyword evidence="1" id="KW-0802">TPR repeat</keyword>
<dbReference type="InterPro" id="IPR011990">
    <property type="entry name" value="TPR-like_helical_dom_sf"/>
</dbReference>
<dbReference type="InterPro" id="IPR019734">
    <property type="entry name" value="TPR_rpt"/>
</dbReference>
<feature type="repeat" description="TPR" evidence="1">
    <location>
        <begin position="38"/>
        <end position="71"/>
    </location>
</feature>
<dbReference type="AlphaFoldDB" id="A0A8J3I6X9"/>
<evidence type="ECO:0000313" key="2">
    <source>
        <dbReference type="EMBL" id="GHO47167.1"/>
    </source>
</evidence>
<dbReference type="Gene3D" id="1.25.40.10">
    <property type="entry name" value="Tetratricopeptide repeat domain"/>
    <property type="match status" value="1"/>
</dbReference>
<evidence type="ECO:0000256" key="1">
    <source>
        <dbReference type="PROSITE-ProRule" id="PRU00339"/>
    </source>
</evidence>
<organism evidence="2 3">
    <name type="scientific">Ktedonospora formicarum</name>
    <dbReference type="NCBI Taxonomy" id="2778364"/>
    <lineage>
        <taxon>Bacteria</taxon>
        <taxon>Bacillati</taxon>
        <taxon>Chloroflexota</taxon>
        <taxon>Ktedonobacteria</taxon>
        <taxon>Ktedonobacterales</taxon>
        <taxon>Ktedonobacteraceae</taxon>
        <taxon>Ktedonospora</taxon>
    </lineage>
</organism>
<sequence>MAGYEGACFVRLHQPRRALLALHQALSQLDVKALRQQSTLLTDMGIAYAQQGNTQKAYDLASQALSITQQTKSRSVLERVHMICTELQAQKATNAAYDLEQHMSTTLTLMTL</sequence>
<dbReference type="EMBL" id="BNJF01000002">
    <property type="protein sequence ID" value="GHO47167.1"/>
    <property type="molecule type" value="Genomic_DNA"/>
</dbReference>
<dbReference type="Proteomes" id="UP000612362">
    <property type="component" value="Unassembled WGS sequence"/>
</dbReference>
<evidence type="ECO:0008006" key="4">
    <source>
        <dbReference type="Google" id="ProtNLM"/>
    </source>
</evidence>